<dbReference type="EMBL" id="FQUM01000020">
    <property type="protein sequence ID" value="SHG01971.1"/>
    <property type="molecule type" value="Genomic_DNA"/>
</dbReference>
<reference evidence="1 2" key="1">
    <citation type="submission" date="2016-11" db="EMBL/GenBank/DDBJ databases">
        <authorList>
            <person name="Jaros S."/>
            <person name="Januszkiewicz K."/>
            <person name="Wedrychowicz H."/>
        </authorList>
    </citation>
    <scope>NUCLEOTIDE SEQUENCE [LARGE SCALE GENOMIC DNA]</scope>
    <source>
        <strain evidence="1 2">DSM 26910</strain>
    </source>
</reference>
<organism evidence="1 2">
    <name type="scientific">Mariniphaga anaerophila</name>
    <dbReference type="NCBI Taxonomy" id="1484053"/>
    <lineage>
        <taxon>Bacteria</taxon>
        <taxon>Pseudomonadati</taxon>
        <taxon>Bacteroidota</taxon>
        <taxon>Bacteroidia</taxon>
        <taxon>Marinilabiliales</taxon>
        <taxon>Prolixibacteraceae</taxon>
        <taxon>Mariniphaga</taxon>
    </lineage>
</organism>
<keyword evidence="2" id="KW-1185">Reference proteome</keyword>
<evidence type="ECO:0000313" key="2">
    <source>
        <dbReference type="Proteomes" id="UP000184164"/>
    </source>
</evidence>
<sequence>MNKTILITIFLMVLVPLVWADKNDKDCCSASFATIFWKTKSVNPEIEIKTVLTDMSVEYKDLDSQTWDWENITIGGISESKLSQISVDSNSWASLNLHLNSSLFDKLSKKYIKID</sequence>
<protein>
    <submittedName>
        <fullName evidence="1">Uncharacterized protein</fullName>
    </submittedName>
</protein>
<dbReference type="Proteomes" id="UP000184164">
    <property type="component" value="Unassembled WGS sequence"/>
</dbReference>
<dbReference type="RefSeq" id="WP_139249806.1">
    <property type="nucleotide sequence ID" value="NZ_FQUM01000020.1"/>
</dbReference>
<name>A0A1M5GEP7_9BACT</name>
<accession>A0A1M5GEP7</accession>
<gene>
    <name evidence="1" type="ORF">SAMN05444274_1203</name>
</gene>
<proteinExistence type="predicted"/>
<dbReference type="AlphaFoldDB" id="A0A1M5GEP7"/>
<dbReference type="STRING" id="1484053.SAMN05444274_1203"/>
<evidence type="ECO:0000313" key="1">
    <source>
        <dbReference type="EMBL" id="SHG01971.1"/>
    </source>
</evidence>